<dbReference type="InterPro" id="IPR017871">
    <property type="entry name" value="ABC_transporter-like_CS"/>
</dbReference>
<dbReference type="Pfam" id="PF00005">
    <property type="entry name" value="ABC_tran"/>
    <property type="match status" value="2"/>
</dbReference>
<evidence type="ECO:0000256" key="2">
    <source>
        <dbReference type="ARBA" id="ARBA00022737"/>
    </source>
</evidence>
<evidence type="ECO:0000313" key="6">
    <source>
        <dbReference type="EMBL" id="SDB28764.1"/>
    </source>
</evidence>
<evidence type="ECO:0000259" key="5">
    <source>
        <dbReference type="PROSITE" id="PS50893"/>
    </source>
</evidence>
<gene>
    <name evidence="6" type="ORF">SAMN02910417_02144</name>
</gene>
<evidence type="ECO:0000256" key="1">
    <source>
        <dbReference type="ARBA" id="ARBA00022448"/>
    </source>
</evidence>
<dbReference type="SMART" id="SM00382">
    <property type="entry name" value="AAA"/>
    <property type="match status" value="1"/>
</dbReference>
<dbReference type="PROSITE" id="PS50893">
    <property type="entry name" value="ABC_TRANSPORTER_2"/>
    <property type="match status" value="1"/>
</dbReference>
<dbReference type="InterPro" id="IPR050107">
    <property type="entry name" value="ABC_carbohydrate_import_ATPase"/>
</dbReference>
<dbReference type="GO" id="GO:0016887">
    <property type="term" value="F:ATP hydrolysis activity"/>
    <property type="evidence" value="ECO:0007669"/>
    <property type="project" value="InterPro"/>
</dbReference>
<keyword evidence="1" id="KW-0813">Transport</keyword>
<dbReference type="CDD" id="cd03216">
    <property type="entry name" value="ABC_Carb_Monos_I"/>
    <property type="match status" value="1"/>
</dbReference>
<dbReference type="Gene3D" id="3.40.50.300">
    <property type="entry name" value="P-loop containing nucleotide triphosphate hydrolases"/>
    <property type="match status" value="2"/>
</dbReference>
<protein>
    <submittedName>
        <fullName evidence="6">Ribose transport system ATP-binding protein</fullName>
    </submittedName>
</protein>
<dbReference type="InterPro" id="IPR003593">
    <property type="entry name" value="AAA+_ATPase"/>
</dbReference>
<keyword evidence="3" id="KW-0547">Nucleotide-binding</keyword>
<dbReference type="RefSeq" id="WP_176762382.1">
    <property type="nucleotide sequence ID" value="NZ_FMXR01000016.1"/>
</dbReference>
<dbReference type="EMBL" id="FMXR01000016">
    <property type="protein sequence ID" value="SDB28764.1"/>
    <property type="molecule type" value="Genomic_DNA"/>
</dbReference>
<dbReference type="InterPro" id="IPR027417">
    <property type="entry name" value="P-loop_NTPase"/>
</dbReference>
<name>A0A1G6C7D9_EUBOX</name>
<reference evidence="6 7" key="1">
    <citation type="submission" date="2016-10" db="EMBL/GenBank/DDBJ databases">
        <authorList>
            <person name="de Groot N.N."/>
        </authorList>
    </citation>
    <scope>NUCLEOTIDE SEQUENCE [LARGE SCALE GENOMIC DNA]</scope>
    <source>
        <strain evidence="6 7">DSM 3217</strain>
    </source>
</reference>
<dbReference type="PANTHER" id="PTHR43790">
    <property type="entry name" value="CARBOHYDRATE TRANSPORT ATP-BINDING PROTEIN MG119-RELATED"/>
    <property type="match status" value="1"/>
</dbReference>
<organism evidence="6 7">
    <name type="scientific">Eubacterium oxidoreducens</name>
    <dbReference type="NCBI Taxonomy" id="1732"/>
    <lineage>
        <taxon>Bacteria</taxon>
        <taxon>Bacillati</taxon>
        <taxon>Bacillota</taxon>
        <taxon>Clostridia</taxon>
        <taxon>Eubacteriales</taxon>
        <taxon>Eubacteriaceae</taxon>
        <taxon>Eubacterium</taxon>
    </lineage>
</organism>
<keyword evidence="4 6" id="KW-0067">ATP-binding</keyword>
<dbReference type="AlphaFoldDB" id="A0A1G6C7D9"/>
<proteinExistence type="predicted"/>
<dbReference type="Proteomes" id="UP000199228">
    <property type="component" value="Unassembled WGS sequence"/>
</dbReference>
<dbReference type="STRING" id="1732.SAMN02910417_02144"/>
<dbReference type="PROSITE" id="PS00211">
    <property type="entry name" value="ABC_TRANSPORTER_1"/>
    <property type="match status" value="1"/>
</dbReference>
<feature type="domain" description="ABC transporter" evidence="5">
    <location>
        <begin position="14"/>
        <end position="522"/>
    </location>
</feature>
<sequence length="531" mass="59277">MDDKRENFIKDTTLYLERISKTFGSNSALSDVSISIMPGEIHGLLGKNGCGKSTLIKILSGFHAPDKGGVLYVNGEKVSLPIQPGEFSKYGMSFVHQDLGLVNSLTVAENWALGEISLSNNKRLNWKKIKNEAKKVFATYDVEIDPDATVESLGPVQRAMLAILRAVEEIHKNKIAREKRRGLLVLDEPTVFLPKTEVDILFSLVKRVTQEGISVIFVSHDLDEVMELTDTFTVLRDGRNVGDGHTNMFDKNEVIEMILGSKLNLYQTEKTEDEKDKKTQAEILKVTDACGKIVNHIDFSVRKGEVLGITGLVGSGFEEVPYLLYGDVPVGSGEMRFEQKKISLSNYNTTQAVKDKMALIPADRKTMGGVMTLKISENLMMQTYEHYKPKCLKNKQMLKNAKQLVEDYEVHPKDVNLDFGNLSGGNQQKVLLAKWIQESPKLLILHEPTQGIDIGARQSIYRLIEASVQEKGMSVICSSSDYEQLEQICDRVLVLVRGRIVTELVGKDITKERITSLCYETQLTEKGGIAS</sequence>
<dbReference type="InterPro" id="IPR003439">
    <property type="entry name" value="ABC_transporter-like_ATP-bd"/>
</dbReference>
<keyword evidence="2" id="KW-0677">Repeat</keyword>
<dbReference type="GO" id="GO:0005524">
    <property type="term" value="F:ATP binding"/>
    <property type="evidence" value="ECO:0007669"/>
    <property type="project" value="UniProtKB-KW"/>
</dbReference>
<evidence type="ECO:0000256" key="4">
    <source>
        <dbReference type="ARBA" id="ARBA00022840"/>
    </source>
</evidence>
<dbReference type="CDD" id="cd03215">
    <property type="entry name" value="ABC_Carb_Monos_II"/>
    <property type="match status" value="1"/>
</dbReference>
<keyword evidence="7" id="KW-1185">Reference proteome</keyword>
<evidence type="ECO:0000256" key="3">
    <source>
        <dbReference type="ARBA" id="ARBA00022741"/>
    </source>
</evidence>
<evidence type="ECO:0000313" key="7">
    <source>
        <dbReference type="Proteomes" id="UP000199228"/>
    </source>
</evidence>
<dbReference type="PANTHER" id="PTHR43790:SF9">
    <property type="entry name" value="GALACTOFURANOSE TRANSPORTER ATP-BINDING PROTEIN YTFR"/>
    <property type="match status" value="1"/>
</dbReference>
<dbReference type="SUPFAM" id="SSF52540">
    <property type="entry name" value="P-loop containing nucleoside triphosphate hydrolases"/>
    <property type="match status" value="2"/>
</dbReference>
<accession>A0A1G6C7D9</accession>